<dbReference type="NCBIfam" id="TIGR00732">
    <property type="entry name" value="dprA"/>
    <property type="match status" value="1"/>
</dbReference>
<organism evidence="4 5">
    <name type="scientific">Candidatus Blackburnbacteria bacterium RIFCSPHIGHO2_01_FULL_43_15b</name>
    <dbReference type="NCBI Taxonomy" id="1797513"/>
    <lineage>
        <taxon>Bacteria</taxon>
        <taxon>Candidatus Blackburniibacteriota</taxon>
    </lineage>
</organism>
<dbReference type="GO" id="GO:0009294">
    <property type="term" value="P:DNA-mediated transformation"/>
    <property type="evidence" value="ECO:0007669"/>
    <property type="project" value="InterPro"/>
</dbReference>
<evidence type="ECO:0000313" key="5">
    <source>
        <dbReference type="Proteomes" id="UP000177967"/>
    </source>
</evidence>
<reference evidence="4 5" key="1">
    <citation type="journal article" date="2016" name="Nat. Commun.">
        <title>Thousands of microbial genomes shed light on interconnected biogeochemical processes in an aquifer system.</title>
        <authorList>
            <person name="Anantharaman K."/>
            <person name="Brown C.T."/>
            <person name="Hug L.A."/>
            <person name="Sharon I."/>
            <person name="Castelle C.J."/>
            <person name="Probst A.J."/>
            <person name="Thomas B.C."/>
            <person name="Singh A."/>
            <person name="Wilkins M.J."/>
            <person name="Karaoz U."/>
            <person name="Brodie E.L."/>
            <person name="Williams K.H."/>
            <person name="Hubbard S.S."/>
            <person name="Banfield J.F."/>
        </authorList>
    </citation>
    <scope>NUCLEOTIDE SEQUENCE [LARGE SCALE GENOMIC DNA]</scope>
</reference>
<dbReference type="PANTHER" id="PTHR43022">
    <property type="entry name" value="PROTEIN SMF"/>
    <property type="match status" value="1"/>
</dbReference>
<dbReference type="InterPro" id="IPR003488">
    <property type="entry name" value="DprA"/>
</dbReference>
<evidence type="ECO:0000313" key="4">
    <source>
        <dbReference type="EMBL" id="OGY08212.1"/>
    </source>
</evidence>
<dbReference type="EMBL" id="MHBW01000030">
    <property type="protein sequence ID" value="OGY08212.1"/>
    <property type="molecule type" value="Genomic_DNA"/>
</dbReference>
<feature type="domain" description="Smf/DprA SLOG" evidence="2">
    <location>
        <begin position="78"/>
        <end position="298"/>
    </location>
</feature>
<dbReference type="InterPro" id="IPR010994">
    <property type="entry name" value="RuvA_2-like"/>
</dbReference>
<dbReference type="InterPro" id="IPR036388">
    <property type="entry name" value="WH-like_DNA-bd_sf"/>
</dbReference>
<dbReference type="SUPFAM" id="SSF47781">
    <property type="entry name" value="RuvA domain 2-like"/>
    <property type="match status" value="1"/>
</dbReference>
<evidence type="ECO:0000259" key="2">
    <source>
        <dbReference type="Pfam" id="PF02481"/>
    </source>
</evidence>
<evidence type="ECO:0000256" key="1">
    <source>
        <dbReference type="ARBA" id="ARBA00006525"/>
    </source>
</evidence>
<dbReference type="STRING" id="1797513.A2782_00335"/>
<proteinExistence type="inferred from homology"/>
<dbReference type="Gene3D" id="3.40.50.450">
    <property type="match status" value="1"/>
</dbReference>
<dbReference type="InterPro" id="IPR041614">
    <property type="entry name" value="DprA_WH"/>
</dbReference>
<protein>
    <submittedName>
        <fullName evidence="4">DNA protecting protein DprA</fullName>
    </submittedName>
</protein>
<dbReference type="PANTHER" id="PTHR43022:SF1">
    <property type="entry name" value="PROTEIN SMF"/>
    <property type="match status" value="1"/>
</dbReference>
<dbReference type="SUPFAM" id="SSF102405">
    <property type="entry name" value="MCP/YpsA-like"/>
    <property type="match status" value="1"/>
</dbReference>
<dbReference type="Gene3D" id="1.10.10.10">
    <property type="entry name" value="Winged helix-like DNA-binding domain superfamily/Winged helix DNA-binding domain"/>
    <property type="match status" value="1"/>
</dbReference>
<feature type="domain" description="DprA winged helix" evidence="3">
    <location>
        <begin position="314"/>
        <end position="365"/>
    </location>
</feature>
<dbReference type="InterPro" id="IPR057666">
    <property type="entry name" value="DrpA_SLOG"/>
</dbReference>
<name>A0A1G1UYJ3_9BACT</name>
<comment type="caution">
    <text evidence="4">The sequence shown here is derived from an EMBL/GenBank/DDBJ whole genome shotgun (WGS) entry which is preliminary data.</text>
</comment>
<gene>
    <name evidence="4" type="ORF">A2782_00335</name>
</gene>
<comment type="similarity">
    <text evidence="1">Belongs to the DprA/Smf family.</text>
</comment>
<dbReference type="Proteomes" id="UP000177967">
    <property type="component" value="Unassembled WGS sequence"/>
</dbReference>
<evidence type="ECO:0000259" key="3">
    <source>
        <dbReference type="Pfam" id="PF17782"/>
    </source>
</evidence>
<sequence length="370" mass="40240">MTGKEAYLAFSTFPAIGPQRFKLLREYFGSAKRAWEAPEKELRQLGVGEKLLAKFIVHRKAFSLEKYEDRLGKLGVEYVTVEEFEYPERLKKIDDAPFLLYARRSHARKVSPGEAKLAEMAEVSVAVVGTRKISSYGRDVTERLVAGLVDAGVTIVSGLALGVDAVAHKTVVECGGKTIAVMAGGLDKIYPTSNTQLARQIVESGGVLMSEYPLGVNPRPEYFPYRNRIESGMSLGVVVIEGAIKSGTMVTAALAARQGRDVFAVPGPINSPLAAGPHMLIRNGAKLVEKAEDILEELDISTKHKVHSAKRILPDTEEEKTLINFLENEGVGLDELVRMSGMETGTVLSTLTGMEMKGMVRNVGGVYVKA</sequence>
<accession>A0A1G1UYJ3</accession>
<dbReference type="Pfam" id="PF02481">
    <property type="entry name" value="DNA_processg_A"/>
    <property type="match status" value="1"/>
</dbReference>
<dbReference type="Pfam" id="PF17782">
    <property type="entry name" value="WHD_DprA"/>
    <property type="match status" value="1"/>
</dbReference>
<dbReference type="AlphaFoldDB" id="A0A1G1UYJ3"/>